<evidence type="ECO:0000259" key="1">
    <source>
        <dbReference type="Pfam" id="PF14111"/>
    </source>
</evidence>
<dbReference type="Proteomes" id="UP000237000">
    <property type="component" value="Unassembled WGS sequence"/>
</dbReference>
<sequence length="69" mass="8195">MADLWKWWRYDVMIIEMEPGIFLFQFGCAGDRRRVLLGEPWHFNNHHIVLGTPEELRSITATSLTFTPF</sequence>
<accession>A0A2P5D888</accession>
<gene>
    <name evidence="2" type="ORF">TorRG33x02_259080</name>
</gene>
<dbReference type="Pfam" id="PF14111">
    <property type="entry name" value="DUF4283"/>
    <property type="match status" value="1"/>
</dbReference>
<protein>
    <recommendedName>
        <fullName evidence="1">DUF4283 domain-containing protein</fullName>
    </recommendedName>
</protein>
<evidence type="ECO:0000313" key="3">
    <source>
        <dbReference type="Proteomes" id="UP000237000"/>
    </source>
</evidence>
<proteinExistence type="predicted"/>
<feature type="domain" description="DUF4283" evidence="1">
    <location>
        <begin position="8"/>
        <end position="50"/>
    </location>
</feature>
<dbReference type="OrthoDB" id="1750606at2759"/>
<dbReference type="InParanoid" id="A0A2P5D888"/>
<reference evidence="3" key="1">
    <citation type="submission" date="2016-06" db="EMBL/GenBank/DDBJ databases">
        <title>Parallel loss of symbiosis genes in relatives of nitrogen-fixing non-legume Parasponia.</title>
        <authorList>
            <person name="Van Velzen R."/>
            <person name="Holmer R."/>
            <person name="Bu F."/>
            <person name="Rutten L."/>
            <person name="Van Zeijl A."/>
            <person name="Liu W."/>
            <person name="Santuari L."/>
            <person name="Cao Q."/>
            <person name="Sharma T."/>
            <person name="Shen D."/>
            <person name="Roswanjaya Y."/>
            <person name="Wardhani T."/>
            <person name="Kalhor M.S."/>
            <person name="Jansen J."/>
            <person name="Van den Hoogen J."/>
            <person name="Gungor B."/>
            <person name="Hartog M."/>
            <person name="Hontelez J."/>
            <person name="Verver J."/>
            <person name="Yang W.-C."/>
            <person name="Schijlen E."/>
            <person name="Repin R."/>
            <person name="Schilthuizen M."/>
            <person name="Schranz E."/>
            <person name="Heidstra R."/>
            <person name="Miyata K."/>
            <person name="Fedorova E."/>
            <person name="Kohlen W."/>
            <person name="Bisseling T."/>
            <person name="Smit S."/>
            <person name="Geurts R."/>
        </authorList>
    </citation>
    <scope>NUCLEOTIDE SEQUENCE [LARGE SCALE GENOMIC DNA]</scope>
    <source>
        <strain evidence="3">cv. RG33-2</strain>
    </source>
</reference>
<comment type="caution">
    <text evidence="2">The sequence shown here is derived from an EMBL/GenBank/DDBJ whole genome shotgun (WGS) entry which is preliminary data.</text>
</comment>
<dbReference type="AlphaFoldDB" id="A0A2P5D888"/>
<dbReference type="EMBL" id="JXTC01000288">
    <property type="protein sequence ID" value="PON69482.1"/>
    <property type="molecule type" value="Genomic_DNA"/>
</dbReference>
<name>A0A2P5D888_TREOI</name>
<evidence type="ECO:0000313" key="2">
    <source>
        <dbReference type="EMBL" id="PON69482.1"/>
    </source>
</evidence>
<keyword evidence="3" id="KW-1185">Reference proteome</keyword>
<dbReference type="InterPro" id="IPR025558">
    <property type="entry name" value="DUF4283"/>
</dbReference>
<organism evidence="2 3">
    <name type="scientific">Trema orientale</name>
    <name type="common">Charcoal tree</name>
    <name type="synonym">Celtis orientalis</name>
    <dbReference type="NCBI Taxonomy" id="63057"/>
    <lineage>
        <taxon>Eukaryota</taxon>
        <taxon>Viridiplantae</taxon>
        <taxon>Streptophyta</taxon>
        <taxon>Embryophyta</taxon>
        <taxon>Tracheophyta</taxon>
        <taxon>Spermatophyta</taxon>
        <taxon>Magnoliopsida</taxon>
        <taxon>eudicotyledons</taxon>
        <taxon>Gunneridae</taxon>
        <taxon>Pentapetalae</taxon>
        <taxon>rosids</taxon>
        <taxon>fabids</taxon>
        <taxon>Rosales</taxon>
        <taxon>Cannabaceae</taxon>
        <taxon>Trema</taxon>
    </lineage>
</organism>